<reference evidence="2" key="1">
    <citation type="submission" date="2016-11" db="EMBL/GenBank/DDBJ databases">
        <authorList>
            <person name="Varghese N."/>
            <person name="Submissions S."/>
        </authorList>
    </citation>
    <scope>NUCLEOTIDE SEQUENCE [LARGE SCALE GENOMIC DNA]</scope>
    <source>
        <strain evidence="2">DSM 17659</strain>
    </source>
</reference>
<proteinExistence type="predicted"/>
<dbReference type="Pfam" id="PF12771">
    <property type="entry name" value="SusD-like_2"/>
    <property type="match status" value="1"/>
</dbReference>
<dbReference type="Gene3D" id="1.25.40.390">
    <property type="match status" value="1"/>
</dbReference>
<gene>
    <name evidence="1" type="ORF">SAMN05444372_11035</name>
</gene>
<dbReference type="Proteomes" id="UP000184020">
    <property type="component" value="Unassembled WGS sequence"/>
</dbReference>
<dbReference type="STRING" id="229205.SAMN05444372_11035"/>
<sequence length="528" mass="59007">MALLALTVSAVSCDDLQELNVNPSFPVDVSAVSLMSPIEQQMARGLQFDNRFLGRYIQNFSNTATGNPWDRYGFVENSDQAGEIWRMTYFAIGLNLTKMQEKAIEEERHDITGISKVIRAWSWQVTTDYHSELIDLDQVFTQRLSYDYVGQEKVYAEVVRLLNDGLGDLARTDGRVSQAFTGVGDKMYGGERSKWTKFAYGVLARNLNSQINKATYNPDKVIEFCDKSLSSNADNAVIRFNGTVTDDSNFYGPQRSNLTNFRQTDFALRTMNGSIFTGAIDPRMSRVLVPSVGTSETAPSSAANPDPTKYTFNGNPLNTTASTVVTNVNRIPNLWGTYAPGSVTIPGRYLFRDKANFPLMTYSEIQFMKAEAAFIKGDKAMALDAYRKAIDASIDFVNSNTVPSSTFPITTLISAAEKAAFIANVNVVPAANALTLSQIMLQKYVALFGFGMLETWTDMRKYKYDNVNVYTTLNLLPNGGLFIDNNGKLPYRVRPRFNSEYVWNFEALKAIGGDKADYHTVEMWFSQQ</sequence>
<protein>
    <submittedName>
        <fullName evidence="1">Starch-binding associating with outer membrane</fullName>
    </submittedName>
</protein>
<accession>A0A1M5MTU6</accession>
<keyword evidence="2" id="KW-1185">Reference proteome</keyword>
<name>A0A1M5MTU6_9FLAO</name>
<evidence type="ECO:0000313" key="1">
    <source>
        <dbReference type="EMBL" id="SHG80691.1"/>
    </source>
</evidence>
<dbReference type="InterPro" id="IPR011990">
    <property type="entry name" value="TPR-like_helical_dom_sf"/>
</dbReference>
<dbReference type="EMBL" id="FQWF01000010">
    <property type="protein sequence ID" value="SHG80691.1"/>
    <property type="molecule type" value="Genomic_DNA"/>
</dbReference>
<dbReference type="SUPFAM" id="SSF48452">
    <property type="entry name" value="TPR-like"/>
    <property type="match status" value="1"/>
</dbReference>
<organism evidence="1 2">
    <name type="scientific">Flavobacterium micromati</name>
    <dbReference type="NCBI Taxonomy" id="229205"/>
    <lineage>
        <taxon>Bacteria</taxon>
        <taxon>Pseudomonadati</taxon>
        <taxon>Bacteroidota</taxon>
        <taxon>Flavobacteriia</taxon>
        <taxon>Flavobacteriales</taxon>
        <taxon>Flavobacteriaceae</taxon>
        <taxon>Flavobacterium</taxon>
    </lineage>
</organism>
<dbReference type="InterPro" id="IPR041662">
    <property type="entry name" value="SusD-like_2"/>
</dbReference>
<dbReference type="AlphaFoldDB" id="A0A1M5MTU6"/>
<evidence type="ECO:0000313" key="2">
    <source>
        <dbReference type="Proteomes" id="UP000184020"/>
    </source>
</evidence>